<dbReference type="PROSITE" id="PS50949">
    <property type="entry name" value="HTH_GNTR"/>
    <property type="match status" value="1"/>
</dbReference>
<dbReference type="InterPro" id="IPR011711">
    <property type="entry name" value="GntR_C"/>
</dbReference>
<dbReference type="Proteomes" id="UP001165308">
    <property type="component" value="Unassembled WGS sequence"/>
</dbReference>
<proteinExistence type="predicted"/>
<dbReference type="Gene3D" id="1.10.10.10">
    <property type="entry name" value="Winged helix-like DNA-binding domain superfamily/Winged helix DNA-binding domain"/>
    <property type="match status" value="1"/>
</dbReference>
<dbReference type="SMART" id="SM00895">
    <property type="entry name" value="FCD"/>
    <property type="match status" value="1"/>
</dbReference>
<evidence type="ECO:0000256" key="1">
    <source>
        <dbReference type="ARBA" id="ARBA00023015"/>
    </source>
</evidence>
<evidence type="ECO:0000256" key="4">
    <source>
        <dbReference type="SAM" id="MobiDB-lite"/>
    </source>
</evidence>
<feature type="domain" description="HTH gntR-type" evidence="5">
    <location>
        <begin position="23"/>
        <end position="90"/>
    </location>
</feature>
<keyword evidence="7" id="KW-1185">Reference proteome</keyword>
<dbReference type="InterPro" id="IPR000524">
    <property type="entry name" value="Tscrpt_reg_HTH_GntR"/>
</dbReference>
<dbReference type="RefSeq" id="WP_250080746.1">
    <property type="nucleotide sequence ID" value="NZ_JAMJPJ010000008.1"/>
</dbReference>
<dbReference type="PANTHER" id="PTHR43537">
    <property type="entry name" value="TRANSCRIPTIONAL REGULATOR, GNTR FAMILY"/>
    <property type="match status" value="1"/>
</dbReference>
<dbReference type="Pfam" id="PF00392">
    <property type="entry name" value="GntR"/>
    <property type="match status" value="1"/>
</dbReference>
<evidence type="ECO:0000313" key="6">
    <source>
        <dbReference type="EMBL" id="MCL7929733.1"/>
    </source>
</evidence>
<dbReference type="SUPFAM" id="SSF46785">
    <property type="entry name" value="Winged helix' DNA-binding domain"/>
    <property type="match status" value="1"/>
</dbReference>
<sequence>MNSVNEHVATPASGSDEQADAKENLGVRAYKQLKNDIIKGAFRPDEKLRMSALKERYDLGIGPLREALSQLVAEHLVVAISQRGYRVAPMSLAELHDIYDARAQLEAMMLGLAIERGGDAWEADILAKSYQLSKVSEANTPDSLLEIWDARHSAFHTALVRGCRSPQLMKVRDGLFDKVQRYRHFWLKETVFSEQALDKKRQEHDALVEVTLAHRKEDAERMMRDHLMTPVPIITSVMQQQGIA</sequence>
<dbReference type="InterPro" id="IPR036390">
    <property type="entry name" value="WH_DNA-bd_sf"/>
</dbReference>
<evidence type="ECO:0000313" key="7">
    <source>
        <dbReference type="Proteomes" id="UP001165308"/>
    </source>
</evidence>
<accession>A0ABT0SPI7</accession>
<reference evidence="6" key="1">
    <citation type="submission" date="2022-05" db="EMBL/GenBank/DDBJ databases">
        <title>Halomonas geminus sp. nov. and Halomonas llamarensis sp. nov. isolated from high-altitude salars of the Atacama Desert.</title>
        <authorList>
            <person name="Hintersatz C."/>
            <person name="Rojas L.A."/>
            <person name="Wei T.-S."/>
            <person name="Kutschke S."/>
            <person name="Lehmann F."/>
            <person name="Jain R."/>
            <person name="Pollmann K."/>
        </authorList>
    </citation>
    <scope>NUCLEOTIDE SEQUENCE</scope>
    <source>
        <strain evidence="6">ATCHA</strain>
    </source>
</reference>
<keyword evidence="3" id="KW-0804">Transcription</keyword>
<dbReference type="EMBL" id="JAMJPJ010000008">
    <property type="protein sequence ID" value="MCL7929733.1"/>
    <property type="molecule type" value="Genomic_DNA"/>
</dbReference>
<dbReference type="SUPFAM" id="SSF48008">
    <property type="entry name" value="GntR ligand-binding domain-like"/>
    <property type="match status" value="1"/>
</dbReference>
<organism evidence="6 7">
    <name type="scientific">Halomonas llamarensis</name>
    <dbReference type="NCBI Taxonomy" id="2945104"/>
    <lineage>
        <taxon>Bacteria</taxon>
        <taxon>Pseudomonadati</taxon>
        <taxon>Pseudomonadota</taxon>
        <taxon>Gammaproteobacteria</taxon>
        <taxon>Oceanospirillales</taxon>
        <taxon>Halomonadaceae</taxon>
        <taxon>Halomonas</taxon>
    </lineage>
</organism>
<dbReference type="InterPro" id="IPR036388">
    <property type="entry name" value="WH-like_DNA-bd_sf"/>
</dbReference>
<dbReference type="PANTHER" id="PTHR43537:SF20">
    <property type="entry name" value="HTH-TYPE TRANSCRIPTIONAL REPRESSOR GLAR"/>
    <property type="match status" value="1"/>
</dbReference>
<feature type="region of interest" description="Disordered" evidence="4">
    <location>
        <begin position="1"/>
        <end position="20"/>
    </location>
</feature>
<gene>
    <name evidence="6" type="primary">csiR</name>
    <name evidence="6" type="ORF">M8006_07005</name>
</gene>
<keyword evidence="2 6" id="KW-0238">DNA-binding</keyword>
<name>A0ABT0SPI7_9GAMM</name>
<dbReference type="GO" id="GO:0003677">
    <property type="term" value="F:DNA binding"/>
    <property type="evidence" value="ECO:0007669"/>
    <property type="project" value="UniProtKB-KW"/>
</dbReference>
<keyword evidence="1" id="KW-0805">Transcription regulation</keyword>
<dbReference type="Gene3D" id="1.20.120.530">
    <property type="entry name" value="GntR ligand-binding domain-like"/>
    <property type="match status" value="1"/>
</dbReference>
<dbReference type="InterPro" id="IPR008920">
    <property type="entry name" value="TF_FadR/GntR_C"/>
</dbReference>
<protein>
    <submittedName>
        <fullName evidence="6">DNA-binding transcriptional regulator CsiR</fullName>
    </submittedName>
</protein>
<comment type="caution">
    <text evidence="6">The sequence shown here is derived from an EMBL/GenBank/DDBJ whole genome shotgun (WGS) entry which is preliminary data.</text>
</comment>
<evidence type="ECO:0000256" key="2">
    <source>
        <dbReference type="ARBA" id="ARBA00023125"/>
    </source>
</evidence>
<evidence type="ECO:0000259" key="5">
    <source>
        <dbReference type="PROSITE" id="PS50949"/>
    </source>
</evidence>
<evidence type="ECO:0000256" key="3">
    <source>
        <dbReference type="ARBA" id="ARBA00023163"/>
    </source>
</evidence>
<dbReference type="SMART" id="SM00345">
    <property type="entry name" value="HTH_GNTR"/>
    <property type="match status" value="1"/>
</dbReference>
<dbReference type="NCBIfam" id="NF008576">
    <property type="entry name" value="PRK11534.1"/>
    <property type="match status" value="1"/>
</dbReference>
<dbReference type="Pfam" id="PF07729">
    <property type="entry name" value="FCD"/>
    <property type="match status" value="1"/>
</dbReference>